<dbReference type="InterPro" id="IPR004358">
    <property type="entry name" value="Sig_transdc_His_kin-like_C"/>
</dbReference>
<dbReference type="SMART" id="SM00388">
    <property type="entry name" value="HisKA"/>
    <property type="match status" value="1"/>
</dbReference>
<dbReference type="AlphaFoldDB" id="A0A8X8H5E1"/>
<dbReference type="InterPro" id="IPR000014">
    <property type="entry name" value="PAS"/>
</dbReference>
<gene>
    <name evidence="18" type="ORF">GEU84_002905</name>
</gene>
<dbReference type="FunFam" id="1.10.287.130:FF:000004">
    <property type="entry name" value="Ethylene receptor 1"/>
    <property type="match status" value="1"/>
</dbReference>
<dbReference type="SMART" id="SM00091">
    <property type="entry name" value="PAS"/>
    <property type="match status" value="5"/>
</dbReference>
<comment type="subcellular location">
    <subcellularLocation>
        <location evidence="2">Membrane</location>
    </subcellularLocation>
</comment>
<dbReference type="InterPro" id="IPR003594">
    <property type="entry name" value="HATPase_dom"/>
</dbReference>
<name>A0A8X8H5E1_9RHOB</name>
<dbReference type="SMART" id="SM00086">
    <property type="entry name" value="PAC"/>
    <property type="match status" value="2"/>
</dbReference>
<dbReference type="SUPFAM" id="SSF47384">
    <property type="entry name" value="Homodimeric domain of signal transducing histidine kinase"/>
    <property type="match status" value="1"/>
</dbReference>
<dbReference type="Pfam" id="PF08447">
    <property type="entry name" value="PAS_3"/>
    <property type="match status" value="1"/>
</dbReference>
<feature type="domain" description="PAC" evidence="17">
    <location>
        <begin position="648"/>
        <end position="701"/>
    </location>
</feature>
<evidence type="ECO:0000256" key="11">
    <source>
        <dbReference type="ARBA" id="ARBA00023012"/>
    </source>
</evidence>
<feature type="domain" description="PAS" evidence="16">
    <location>
        <begin position="293"/>
        <end position="338"/>
    </location>
</feature>
<dbReference type="GO" id="GO:0005524">
    <property type="term" value="F:ATP binding"/>
    <property type="evidence" value="ECO:0007669"/>
    <property type="project" value="UniProtKB-KW"/>
</dbReference>
<keyword evidence="11" id="KW-0902">Two-component regulatory system</keyword>
<dbReference type="InterPro" id="IPR029016">
    <property type="entry name" value="GAF-like_dom_sf"/>
</dbReference>
<dbReference type="EC" id="2.7.13.3" evidence="3"/>
<dbReference type="InterPro" id="IPR001610">
    <property type="entry name" value="PAC"/>
</dbReference>
<dbReference type="Pfam" id="PF00072">
    <property type="entry name" value="Response_reg"/>
    <property type="match status" value="1"/>
</dbReference>
<dbReference type="InterPro" id="IPR011006">
    <property type="entry name" value="CheY-like_superfamily"/>
</dbReference>
<evidence type="ECO:0000256" key="6">
    <source>
        <dbReference type="ARBA" id="ARBA00022692"/>
    </source>
</evidence>
<dbReference type="PROSITE" id="PS50113">
    <property type="entry name" value="PAC"/>
    <property type="match status" value="2"/>
</dbReference>
<evidence type="ECO:0000256" key="3">
    <source>
        <dbReference type="ARBA" id="ARBA00012438"/>
    </source>
</evidence>
<dbReference type="Gene3D" id="3.30.450.20">
    <property type="entry name" value="PAS domain"/>
    <property type="match status" value="5"/>
</dbReference>
<keyword evidence="12" id="KW-0472">Membrane</keyword>
<dbReference type="CDD" id="cd00130">
    <property type="entry name" value="PAS"/>
    <property type="match status" value="2"/>
</dbReference>
<accession>A0A8X8H5E1</accession>
<dbReference type="InterPro" id="IPR003018">
    <property type="entry name" value="GAF"/>
</dbReference>
<dbReference type="EMBL" id="WHUT02000001">
    <property type="protein sequence ID" value="NUB43321.1"/>
    <property type="molecule type" value="Genomic_DNA"/>
</dbReference>
<evidence type="ECO:0000256" key="9">
    <source>
        <dbReference type="ARBA" id="ARBA00022840"/>
    </source>
</evidence>
<dbReference type="Pfam" id="PF01590">
    <property type="entry name" value="GAF"/>
    <property type="match status" value="1"/>
</dbReference>
<sequence length="1219" mass="132921">MLVVSLLNELVRSPSADLDRAIAAALRRLGEYAGADRAYIFVLRDPGLMDNTQEWCAPGVAPMQDSLQGLPVSLIARWRDDFAQDRPVHIPDVAALPADAPEKSSLRMQGIRALLAAPMLEDGRLFGFIGFDRTRATGVFSDDQLGVLTGAADVVQGALLRQQAEARLRATSRQLEATLAALPDLLFEIDASGCYSGFVAGPRDLMAAPPELLKGHRLEAMLPPDVGAIARRAFDQVIATGRVGGVRYALDLPQGRRWFELSGARKEPDAAGQQPSAIFLVREVTADTALREELSRLGKIVETMSNLVAVVDPERRIVWVNAAFERQTGWRLDEIRGKVLGDLVRCAASDPAVSARLAEALARREPFHGETLNQDRHGNRYWIDFNMLPLWAPDGALQGFVSVETVITTQKQQETALAAMADRATAARLRLERALDALPDGAIVLDADERIVVANKAYYKMFPALADVAVEGAHVGDVLRAGVDRGLFLSDASPQARDHWVADRLRDYRETDSEKEMQLPDGRWINRINRRTADGGCIALGFDVTARHNHMAALDAANTQLRRALHDRANTEARMMGIIEAALVGTWEWELGTGVTRVGGHWLAMLGYEDHTSDIVPIEMFRSLVHPDDMRMLDANRAADLARDTNFIEREFRMRHKNGHWVWILSRSRVTERGPDGEAIAIGGVNLDVSNQKRLQRAVEMGGAFLEQVMQTSIAALVVFDAEGGLVYCNPEAERVLHLTRAEAESRAFNDPAWYLERVEGGPLPDAETPFRRALASGVPVRDALFALRWPDGTRRILSCNAARLMSDDGDLRVVESFTDVTEQLAINRSLDEARQRAEDASRAKSVFLANMSHEIRTPLNGVLGMTEVLESSLKEPEHKRIVGIIRTSGETLLMVLNSILDMSKIEAGKMVLDAVAFKPSTVVRHTEAVFAVQAEEKGLEFDVLISAGSDRSLLGDPHRIQQILNNLLHNAIKFTEKGAVSLKLSCKPGKPMVIEVTDTGIGMAEAQVARVFESFEQADGSTTRRFGGTGLGLSIVKELVALMGGEMALESAPGRGTKVRVSLPLPDARETEPARPRLAAPAPGASVLIGRRLLIADDNATNRLVLCEMLAGTGVQITTAENGQLAIEAWQAAQAAGQGFDLLLLDITMPVLDGLSALGTIREAERAAGLAAVPAVAVTANAMPHQVADYILGGFDSHLAKPFKHQELMHAIRTLIGR</sequence>
<dbReference type="SMART" id="SM00065">
    <property type="entry name" value="GAF"/>
    <property type="match status" value="1"/>
</dbReference>
<comment type="catalytic activity">
    <reaction evidence="1">
        <text>ATP + protein L-histidine = ADP + protein N-phospho-L-histidine.</text>
        <dbReference type="EC" id="2.7.13.3"/>
    </reaction>
</comment>
<feature type="domain" description="Histidine kinase" evidence="14">
    <location>
        <begin position="851"/>
        <end position="1068"/>
    </location>
</feature>
<dbReference type="PROSITE" id="PS50109">
    <property type="entry name" value="HIS_KIN"/>
    <property type="match status" value="1"/>
</dbReference>
<evidence type="ECO:0000313" key="19">
    <source>
        <dbReference type="Proteomes" id="UP000484076"/>
    </source>
</evidence>
<dbReference type="SMART" id="SM00387">
    <property type="entry name" value="HATPase_c"/>
    <property type="match status" value="1"/>
</dbReference>
<dbReference type="PANTHER" id="PTHR43047">
    <property type="entry name" value="TWO-COMPONENT HISTIDINE PROTEIN KINASE"/>
    <property type="match status" value="1"/>
</dbReference>
<reference evidence="18" key="1">
    <citation type="submission" date="2020-05" db="EMBL/GenBank/DDBJ databases">
        <title>Fertoebacter nigrum gen. nov., sp. nov., a new member of the family Rhodobacteraceae.</title>
        <authorList>
            <person name="Szuroczki S."/>
            <person name="Abbaszade G."/>
            <person name="Buni D."/>
            <person name="Schumann P."/>
            <person name="Toth E."/>
        </authorList>
    </citation>
    <scope>NUCLEOTIDE SEQUENCE</scope>
    <source>
        <strain evidence="18">RG-N-1a</strain>
    </source>
</reference>
<dbReference type="Pfam" id="PF02518">
    <property type="entry name" value="HATPase_c"/>
    <property type="match status" value="1"/>
</dbReference>
<keyword evidence="9" id="KW-0067">ATP-binding</keyword>
<feature type="domain" description="PAS" evidence="16">
    <location>
        <begin position="702"/>
        <end position="778"/>
    </location>
</feature>
<evidence type="ECO:0000256" key="7">
    <source>
        <dbReference type="ARBA" id="ARBA00022741"/>
    </source>
</evidence>
<dbReference type="SUPFAM" id="SSF55781">
    <property type="entry name" value="GAF domain-like"/>
    <property type="match status" value="1"/>
</dbReference>
<keyword evidence="19" id="KW-1185">Reference proteome</keyword>
<evidence type="ECO:0000256" key="4">
    <source>
        <dbReference type="ARBA" id="ARBA00022553"/>
    </source>
</evidence>
<dbReference type="InterPro" id="IPR036097">
    <property type="entry name" value="HisK_dim/P_sf"/>
</dbReference>
<evidence type="ECO:0000259" key="17">
    <source>
        <dbReference type="PROSITE" id="PS50113"/>
    </source>
</evidence>
<keyword evidence="7" id="KW-0547">Nucleotide-binding</keyword>
<dbReference type="InterPro" id="IPR013656">
    <property type="entry name" value="PAS_4"/>
</dbReference>
<dbReference type="InterPro" id="IPR036890">
    <property type="entry name" value="HATPase_C_sf"/>
</dbReference>
<comment type="caution">
    <text evidence="18">The sequence shown here is derived from an EMBL/GenBank/DDBJ whole genome shotgun (WGS) entry which is preliminary data.</text>
</comment>
<dbReference type="GO" id="GO:0016020">
    <property type="term" value="C:membrane"/>
    <property type="evidence" value="ECO:0007669"/>
    <property type="project" value="UniProtKB-SubCell"/>
</dbReference>
<dbReference type="SUPFAM" id="SSF55874">
    <property type="entry name" value="ATPase domain of HSP90 chaperone/DNA topoisomerase II/histidine kinase"/>
    <property type="match status" value="1"/>
</dbReference>
<dbReference type="InterPro" id="IPR005467">
    <property type="entry name" value="His_kinase_dom"/>
</dbReference>
<dbReference type="NCBIfam" id="TIGR00229">
    <property type="entry name" value="sensory_box"/>
    <property type="match status" value="2"/>
</dbReference>
<dbReference type="Gene3D" id="1.10.287.130">
    <property type="match status" value="1"/>
</dbReference>
<dbReference type="PROSITE" id="PS50110">
    <property type="entry name" value="RESPONSE_REGULATORY"/>
    <property type="match status" value="1"/>
</dbReference>
<keyword evidence="10" id="KW-1133">Transmembrane helix</keyword>
<evidence type="ECO:0000259" key="16">
    <source>
        <dbReference type="PROSITE" id="PS50112"/>
    </source>
</evidence>
<proteinExistence type="predicted"/>
<evidence type="ECO:0000256" key="10">
    <source>
        <dbReference type="ARBA" id="ARBA00022989"/>
    </source>
</evidence>
<dbReference type="InterPro" id="IPR035965">
    <property type="entry name" value="PAS-like_dom_sf"/>
</dbReference>
<dbReference type="SUPFAM" id="SSF55785">
    <property type="entry name" value="PYP-like sensor domain (PAS domain)"/>
    <property type="match status" value="5"/>
</dbReference>
<dbReference type="SMART" id="SM00448">
    <property type="entry name" value="REC"/>
    <property type="match status" value="1"/>
</dbReference>
<dbReference type="GO" id="GO:0000155">
    <property type="term" value="F:phosphorelay sensor kinase activity"/>
    <property type="evidence" value="ECO:0007669"/>
    <property type="project" value="InterPro"/>
</dbReference>
<dbReference type="Gene3D" id="3.30.450.40">
    <property type="match status" value="1"/>
</dbReference>
<dbReference type="InterPro" id="IPR003661">
    <property type="entry name" value="HisK_dim/P_dom"/>
</dbReference>
<evidence type="ECO:0000313" key="18">
    <source>
        <dbReference type="EMBL" id="NUB43321.1"/>
    </source>
</evidence>
<evidence type="ECO:0000259" key="14">
    <source>
        <dbReference type="PROSITE" id="PS50109"/>
    </source>
</evidence>
<keyword evidence="4 13" id="KW-0597">Phosphoprotein</keyword>
<evidence type="ECO:0000256" key="13">
    <source>
        <dbReference type="PROSITE-ProRule" id="PRU00169"/>
    </source>
</evidence>
<dbReference type="CDD" id="cd00082">
    <property type="entry name" value="HisKA"/>
    <property type="match status" value="1"/>
</dbReference>
<evidence type="ECO:0000256" key="2">
    <source>
        <dbReference type="ARBA" id="ARBA00004370"/>
    </source>
</evidence>
<keyword evidence="6" id="KW-0812">Transmembrane</keyword>
<dbReference type="PRINTS" id="PR00344">
    <property type="entry name" value="BCTRLSENSOR"/>
</dbReference>
<dbReference type="Gene3D" id="3.30.565.10">
    <property type="entry name" value="Histidine kinase-like ATPase, C-terminal domain"/>
    <property type="match status" value="1"/>
</dbReference>
<dbReference type="InterPro" id="IPR001789">
    <property type="entry name" value="Sig_transdc_resp-reg_receiver"/>
</dbReference>
<dbReference type="CDD" id="cd16922">
    <property type="entry name" value="HATPase_EvgS-ArcB-TorS-like"/>
    <property type="match status" value="1"/>
</dbReference>
<dbReference type="Gene3D" id="3.40.50.2300">
    <property type="match status" value="1"/>
</dbReference>
<dbReference type="Pfam" id="PF08448">
    <property type="entry name" value="PAS_4"/>
    <property type="match status" value="3"/>
</dbReference>
<dbReference type="FunFam" id="3.30.565.10:FF:000010">
    <property type="entry name" value="Sensor histidine kinase RcsC"/>
    <property type="match status" value="1"/>
</dbReference>
<evidence type="ECO:0000259" key="15">
    <source>
        <dbReference type="PROSITE" id="PS50110"/>
    </source>
</evidence>
<evidence type="ECO:0000256" key="5">
    <source>
        <dbReference type="ARBA" id="ARBA00022679"/>
    </source>
</evidence>
<feature type="domain" description="PAC" evidence="17">
    <location>
        <begin position="365"/>
        <end position="419"/>
    </location>
</feature>
<dbReference type="InterPro" id="IPR013655">
    <property type="entry name" value="PAS_fold_3"/>
</dbReference>
<organism evidence="18 19">
    <name type="scientific">Fertoeibacter niger</name>
    <dbReference type="NCBI Taxonomy" id="2656921"/>
    <lineage>
        <taxon>Bacteria</taxon>
        <taxon>Pseudomonadati</taxon>
        <taxon>Pseudomonadota</taxon>
        <taxon>Alphaproteobacteria</taxon>
        <taxon>Rhodobacterales</taxon>
        <taxon>Paracoccaceae</taxon>
        <taxon>Fertoeibacter</taxon>
    </lineage>
</organism>
<dbReference type="PANTHER" id="PTHR43047:SF64">
    <property type="entry name" value="HISTIDINE KINASE CONTAINING CHEY-HOMOLOGOUS RECEIVER DOMAIN AND PAS DOMAIN-RELATED"/>
    <property type="match status" value="1"/>
</dbReference>
<dbReference type="RefSeq" id="WP_174539280.1">
    <property type="nucleotide sequence ID" value="NZ_WHUT02000001.1"/>
</dbReference>
<keyword evidence="8" id="KW-0418">Kinase</keyword>
<dbReference type="Pfam" id="PF12860">
    <property type="entry name" value="PAS_7"/>
    <property type="match status" value="1"/>
</dbReference>
<dbReference type="CDD" id="cd17546">
    <property type="entry name" value="REC_hyHK_CKI1_RcsC-like"/>
    <property type="match status" value="1"/>
</dbReference>
<keyword evidence="5" id="KW-0808">Transferase</keyword>
<dbReference type="Proteomes" id="UP000484076">
    <property type="component" value="Unassembled WGS sequence"/>
</dbReference>
<evidence type="ECO:0000256" key="1">
    <source>
        <dbReference type="ARBA" id="ARBA00000085"/>
    </source>
</evidence>
<protein>
    <recommendedName>
        <fullName evidence="3">histidine kinase</fullName>
        <ecNumber evidence="3">2.7.13.3</ecNumber>
    </recommendedName>
</protein>
<dbReference type="SUPFAM" id="SSF52172">
    <property type="entry name" value="CheY-like"/>
    <property type="match status" value="1"/>
</dbReference>
<feature type="domain" description="Response regulatory" evidence="15">
    <location>
        <begin position="1093"/>
        <end position="1217"/>
    </location>
</feature>
<evidence type="ECO:0000256" key="8">
    <source>
        <dbReference type="ARBA" id="ARBA00022777"/>
    </source>
</evidence>
<evidence type="ECO:0000256" key="12">
    <source>
        <dbReference type="ARBA" id="ARBA00023136"/>
    </source>
</evidence>
<feature type="modified residue" description="4-aspartylphosphate" evidence="13">
    <location>
        <position position="1147"/>
    </location>
</feature>
<dbReference type="InterPro" id="IPR000700">
    <property type="entry name" value="PAS-assoc_C"/>
</dbReference>
<dbReference type="Pfam" id="PF00512">
    <property type="entry name" value="HisKA"/>
    <property type="match status" value="1"/>
</dbReference>
<dbReference type="PROSITE" id="PS50112">
    <property type="entry name" value="PAS"/>
    <property type="match status" value="2"/>
</dbReference>